<name>A0A445CD10_ARAHY</name>
<accession>A0A445CD10</accession>
<evidence type="ECO:0000313" key="2">
    <source>
        <dbReference type="Proteomes" id="UP000289738"/>
    </source>
</evidence>
<sequence>MFQIIVETHDLRCSTRLIARVFAELSEKKKVIVEEMGFGVLRHIPELNVSHKLLRGLILCFDLYHRFLDTRNGKIYITLPSKLNEQQKEIVDSFKDATLASLTKSMMDMSIKREENLLKFKTTSSSSSRKASCYRQL</sequence>
<dbReference type="AlphaFoldDB" id="A0A445CD10"/>
<comment type="caution">
    <text evidence="1">The sequence shown here is derived from an EMBL/GenBank/DDBJ whole genome shotgun (WGS) entry which is preliminary data.</text>
</comment>
<reference evidence="1 2" key="1">
    <citation type="submission" date="2019-01" db="EMBL/GenBank/DDBJ databases">
        <title>Sequencing of cultivated peanut Arachis hypogaea provides insights into genome evolution and oil improvement.</title>
        <authorList>
            <person name="Chen X."/>
        </authorList>
    </citation>
    <scope>NUCLEOTIDE SEQUENCE [LARGE SCALE GENOMIC DNA]</scope>
    <source>
        <strain evidence="2">cv. Fuhuasheng</strain>
        <tissue evidence="1">Leaves</tissue>
    </source>
</reference>
<evidence type="ECO:0000313" key="1">
    <source>
        <dbReference type="EMBL" id="RYR48846.1"/>
    </source>
</evidence>
<protein>
    <submittedName>
        <fullName evidence="1">Uncharacterized protein</fullName>
    </submittedName>
</protein>
<organism evidence="1 2">
    <name type="scientific">Arachis hypogaea</name>
    <name type="common">Peanut</name>
    <dbReference type="NCBI Taxonomy" id="3818"/>
    <lineage>
        <taxon>Eukaryota</taxon>
        <taxon>Viridiplantae</taxon>
        <taxon>Streptophyta</taxon>
        <taxon>Embryophyta</taxon>
        <taxon>Tracheophyta</taxon>
        <taxon>Spermatophyta</taxon>
        <taxon>Magnoliopsida</taxon>
        <taxon>eudicotyledons</taxon>
        <taxon>Gunneridae</taxon>
        <taxon>Pentapetalae</taxon>
        <taxon>rosids</taxon>
        <taxon>fabids</taxon>
        <taxon>Fabales</taxon>
        <taxon>Fabaceae</taxon>
        <taxon>Papilionoideae</taxon>
        <taxon>50 kb inversion clade</taxon>
        <taxon>dalbergioids sensu lato</taxon>
        <taxon>Dalbergieae</taxon>
        <taxon>Pterocarpus clade</taxon>
        <taxon>Arachis</taxon>
    </lineage>
</organism>
<gene>
    <name evidence="1" type="ORF">Ahy_A07g034918</name>
</gene>
<keyword evidence="2" id="KW-1185">Reference proteome</keyword>
<dbReference type="EMBL" id="SDMP01000007">
    <property type="protein sequence ID" value="RYR48846.1"/>
    <property type="molecule type" value="Genomic_DNA"/>
</dbReference>
<dbReference type="Proteomes" id="UP000289738">
    <property type="component" value="Chromosome A07"/>
</dbReference>
<proteinExistence type="predicted"/>